<comment type="subunit">
    <text evidence="9">Homodimer.</text>
</comment>
<dbReference type="SUPFAM" id="SSF53067">
    <property type="entry name" value="Actin-like ATPase domain"/>
    <property type="match status" value="2"/>
</dbReference>
<name>H5XJX5_9PSEU</name>
<evidence type="ECO:0000313" key="11">
    <source>
        <dbReference type="EMBL" id="EHR61890.1"/>
    </source>
</evidence>
<feature type="site" description="Transition state stabilizer" evidence="9">
    <location>
        <position position="205"/>
    </location>
</feature>
<dbReference type="PANTHER" id="PTHR21060">
    <property type="entry name" value="ACETATE KINASE"/>
    <property type="match status" value="1"/>
</dbReference>
<reference evidence="11 12" key="1">
    <citation type="submission" date="2011-11" db="EMBL/GenBank/DDBJ databases">
        <title>The Noncontiguous Finished sequence of Saccharomonospora cyanea NA-134.</title>
        <authorList>
            <consortium name="US DOE Joint Genome Institute"/>
            <person name="Lucas S."/>
            <person name="Han J."/>
            <person name="Lapidus A."/>
            <person name="Cheng J.-F."/>
            <person name="Goodwin L."/>
            <person name="Pitluck S."/>
            <person name="Peters L."/>
            <person name="Ovchinnikova G."/>
            <person name="Lu M."/>
            <person name="Detter J.C."/>
            <person name="Han C."/>
            <person name="Tapia R."/>
            <person name="Land M."/>
            <person name="Hauser L."/>
            <person name="Kyrpides N."/>
            <person name="Ivanova N."/>
            <person name="Pagani I."/>
            <person name="Brambilla E.-M."/>
            <person name="Klenk H.-P."/>
            <person name="Woyke T."/>
        </authorList>
    </citation>
    <scope>NUCLEOTIDE SEQUENCE [LARGE SCALE GENOMIC DNA]</scope>
    <source>
        <strain evidence="11 12">NA-134</strain>
    </source>
</reference>
<dbReference type="InterPro" id="IPR023865">
    <property type="entry name" value="Aliphatic_acid_kinase_CS"/>
</dbReference>
<dbReference type="UniPathway" id="UPA00340">
    <property type="reaction ID" value="UER00458"/>
</dbReference>
<keyword evidence="7 9" id="KW-0067">ATP-binding</keyword>
<dbReference type="EMBL" id="CM001440">
    <property type="protein sequence ID" value="EHR61890.1"/>
    <property type="molecule type" value="Genomic_DNA"/>
</dbReference>
<feature type="binding site" evidence="9">
    <location>
        <position position="346"/>
    </location>
    <ligand>
        <name>Mg(2+)</name>
        <dbReference type="ChEBI" id="CHEBI:18420"/>
    </ligand>
</feature>
<comment type="function">
    <text evidence="9">Catalyzes the formation of acetyl phosphate from acetate and ATP. Can also catalyze the reverse reaction.</text>
</comment>
<dbReference type="STRING" id="882082.SaccyDRAFT_3051"/>
<dbReference type="Gene3D" id="3.30.420.40">
    <property type="match status" value="2"/>
</dbReference>
<accession>H5XJX5</accession>
<evidence type="ECO:0000256" key="6">
    <source>
        <dbReference type="ARBA" id="ARBA00022777"/>
    </source>
</evidence>
<comment type="catalytic activity">
    <reaction evidence="9">
        <text>acetate + ATP = acetyl phosphate + ADP</text>
        <dbReference type="Rhea" id="RHEA:11352"/>
        <dbReference type="ChEBI" id="CHEBI:22191"/>
        <dbReference type="ChEBI" id="CHEBI:30089"/>
        <dbReference type="ChEBI" id="CHEBI:30616"/>
        <dbReference type="ChEBI" id="CHEBI:456216"/>
        <dbReference type="EC" id="2.7.2.1"/>
    </reaction>
</comment>
<dbReference type="RefSeq" id="WP_005457302.1">
    <property type="nucleotide sequence ID" value="NZ_CM001440.1"/>
</dbReference>
<dbReference type="GO" id="GO:0006083">
    <property type="term" value="P:acetate metabolic process"/>
    <property type="evidence" value="ECO:0007669"/>
    <property type="project" value="TreeGrafter"/>
</dbReference>
<dbReference type="HOGENOM" id="CLU_020352_0_2_11"/>
<dbReference type="eggNOG" id="COG0282">
    <property type="taxonomic scope" value="Bacteria"/>
</dbReference>
<protein>
    <recommendedName>
        <fullName evidence="9">Acetate kinase</fullName>
        <ecNumber evidence="9">2.7.2.1</ecNumber>
    </recommendedName>
    <alternativeName>
        <fullName evidence="9">Acetokinase</fullName>
    </alternativeName>
</protein>
<dbReference type="InterPro" id="IPR004372">
    <property type="entry name" value="Ac/propionate_kinase"/>
</dbReference>
<dbReference type="PROSITE" id="PS01076">
    <property type="entry name" value="ACETATE_KINASE_2"/>
    <property type="match status" value="1"/>
</dbReference>
<dbReference type="PRINTS" id="PR00471">
    <property type="entry name" value="ACETATEKNASE"/>
</dbReference>
<keyword evidence="4 9" id="KW-0479">Metal-binding</keyword>
<evidence type="ECO:0000256" key="1">
    <source>
        <dbReference type="ARBA" id="ARBA00008748"/>
    </source>
</evidence>
<evidence type="ECO:0000256" key="3">
    <source>
        <dbReference type="ARBA" id="ARBA00022679"/>
    </source>
</evidence>
<dbReference type="GO" id="GO:0005829">
    <property type="term" value="C:cytosol"/>
    <property type="evidence" value="ECO:0007669"/>
    <property type="project" value="TreeGrafter"/>
</dbReference>
<feature type="active site" description="Proton donor/acceptor" evidence="9">
    <location>
        <position position="112"/>
    </location>
</feature>
<dbReference type="PIRSF" id="PIRSF000722">
    <property type="entry name" value="Acetate_prop_kin"/>
    <property type="match status" value="1"/>
</dbReference>
<feature type="binding site" evidence="9">
    <location>
        <begin position="247"/>
        <end position="249"/>
    </location>
    <ligand>
        <name>ATP</name>
        <dbReference type="ChEBI" id="CHEBI:30616"/>
    </ligand>
</feature>
<comment type="cofactor">
    <cofactor evidence="9">
        <name>Mg(2+)</name>
        <dbReference type="ChEBI" id="CHEBI:18420"/>
    </cofactor>
    <cofactor evidence="9">
        <name>Mn(2+)</name>
        <dbReference type="ChEBI" id="CHEBI:29035"/>
    </cofactor>
    <text evidence="9">Mg(2+). Can also accept Mn(2+).</text>
</comment>
<proteinExistence type="inferred from homology"/>
<dbReference type="GO" id="GO:0005524">
    <property type="term" value="F:ATP binding"/>
    <property type="evidence" value="ECO:0007669"/>
    <property type="project" value="UniProtKB-KW"/>
</dbReference>
<feature type="binding site" evidence="9">
    <location>
        <position position="56"/>
    </location>
    <ligand>
        <name>substrate</name>
    </ligand>
</feature>
<feature type="binding site" evidence="9">
    <location>
        <begin position="172"/>
        <end position="176"/>
    </location>
    <ligand>
        <name>ATP</name>
        <dbReference type="ChEBI" id="CHEBI:30616"/>
    </ligand>
</feature>
<evidence type="ECO:0000256" key="9">
    <source>
        <dbReference type="HAMAP-Rule" id="MF_00020"/>
    </source>
</evidence>
<evidence type="ECO:0000256" key="8">
    <source>
        <dbReference type="ARBA" id="ARBA00022842"/>
    </source>
</evidence>
<evidence type="ECO:0000256" key="2">
    <source>
        <dbReference type="ARBA" id="ARBA00022490"/>
    </source>
</evidence>
<evidence type="ECO:0000256" key="5">
    <source>
        <dbReference type="ARBA" id="ARBA00022741"/>
    </source>
</evidence>
<keyword evidence="8 9" id="KW-0460">Magnesium</keyword>
<dbReference type="InterPro" id="IPR043129">
    <property type="entry name" value="ATPase_NBD"/>
</dbReference>
<dbReference type="Pfam" id="PF00871">
    <property type="entry name" value="Acetate_kinase"/>
    <property type="match status" value="1"/>
</dbReference>
<dbReference type="EC" id="2.7.2.1" evidence="9"/>
<dbReference type="PANTHER" id="PTHR21060:SF21">
    <property type="entry name" value="ACETATE KINASE"/>
    <property type="match status" value="1"/>
</dbReference>
<dbReference type="AlphaFoldDB" id="H5XJX5"/>
<dbReference type="GO" id="GO:0006085">
    <property type="term" value="P:acetyl-CoA biosynthetic process"/>
    <property type="evidence" value="ECO:0007669"/>
    <property type="project" value="UniProtKB-UniRule"/>
</dbReference>
<evidence type="ECO:0000256" key="7">
    <source>
        <dbReference type="ARBA" id="ARBA00022840"/>
    </source>
</evidence>
<dbReference type="HAMAP" id="MF_00020">
    <property type="entry name" value="Acetate_kinase"/>
    <property type="match status" value="1"/>
</dbReference>
<comment type="subcellular location">
    <subcellularLocation>
        <location evidence="9">Cytoplasm</location>
    </subcellularLocation>
</comment>
<dbReference type="GO" id="GO:0008776">
    <property type="term" value="F:acetate kinase activity"/>
    <property type="evidence" value="ECO:0007669"/>
    <property type="project" value="UniProtKB-UniRule"/>
</dbReference>
<evidence type="ECO:0000313" key="12">
    <source>
        <dbReference type="Proteomes" id="UP000002791"/>
    </source>
</evidence>
<keyword evidence="2 9" id="KW-0963">Cytoplasm</keyword>
<comment type="similarity">
    <text evidence="1 9 10">Belongs to the acetokinase family.</text>
</comment>
<keyword evidence="12" id="KW-1185">Reference proteome</keyword>
<organism evidence="11 12">
    <name type="scientific">Saccharomonospora cyanea NA-134</name>
    <dbReference type="NCBI Taxonomy" id="882082"/>
    <lineage>
        <taxon>Bacteria</taxon>
        <taxon>Bacillati</taxon>
        <taxon>Actinomycetota</taxon>
        <taxon>Actinomycetes</taxon>
        <taxon>Pseudonocardiales</taxon>
        <taxon>Pseudonocardiaceae</taxon>
        <taxon>Saccharomonospora</taxon>
    </lineage>
</organism>
<dbReference type="PROSITE" id="PS01075">
    <property type="entry name" value="ACETATE_KINASE_1"/>
    <property type="match status" value="1"/>
</dbReference>
<dbReference type="GO" id="GO:0000287">
    <property type="term" value="F:magnesium ion binding"/>
    <property type="evidence" value="ECO:0007669"/>
    <property type="project" value="UniProtKB-UniRule"/>
</dbReference>
<sequence>MRVLTVNPGSSSLKLAVVDGGVVAAEEHVAEWDGVTRDELEGFAAAHPPVHAVSVRVVHGGDRTTPTVLDEGSLAELRCQVPLAPVHQPRSLTLARHALDLPAGVPVVGCFDTAFHAGLPAHVATYPLPRRWRDRYGLRRYGFHGLSLAHATRRTAELLDRPVRRLRLVCCHLGAGVSVTAVVGGRSLDTSMGFTPLEGAAMATRCGSIDPGIPLYLLREHGLSVSDVEAALNRNSGLAGLSGTSGDVREVLRSRARGDPEARLALDVYLHRLRREMAAQAVSAAEPDAVVLTGGVAEHQPGLRAELFDGALLGARVDPARNRATGDRLISAESSRTAVVLVTCREENELARLCEETLSVGPTGAPAPS</sequence>
<comment type="caution">
    <text evidence="9">Lacks conserved residue(s) required for the propagation of feature annotation.</text>
</comment>
<keyword evidence="3 9" id="KW-0808">Transferase</keyword>
<dbReference type="Proteomes" id="UP000002791">
    <property type="component" value="Chromosome"/>
</dbReference>
<keyword evidence="6 9" id="KW-0418">Kinase</keyword>
<dbReference type="InterPro" id="IPR000890">
    <property type="entry name" value="Aliphatic_acid_kin_short-chain"/>
</dbReference>
<keyword evidence="5 9" id="KW-0547">Nucleotide-binding</keyword>
<feature type="site" description="Transition state stabilizer" evidence="9">
    <location>
        <position position="144"/>
    </location>
</feature>
<evidence type="ECO:0000256" key="10">
    <source>
        <dbReference type="RuleBase" id="RU003835"/>
    </source>
</evidence>
<evidence type="ECO:0000256" key="4">
    <source>
        <dbReference type="ARBA" id="ARBA00022723"/>
    </source>
</evidence>
<gene>
    <name evidence="9" type="primary">ackA</name>
    <name evidence="11" type="ORF">SaccyDRAFT_3051</name>
</gene>
<comment type="pathway">
    <text evidence="9">Metabolic intermediate biosynthesis; acetyl-CoA biosynthesis; acetyl-CoA from acetate: step 1/2.</text>
</comment>